<feature type="compositionally biased region" description="Low complexity" evidence="1">
    <location>
        <begin position="1"/>
        <end position="14"/>
    </location>
</feature>
<dbReference type="EMBL" id="ML979137">
    <property type="protein sequence ID" value="KAF1914146.1"/>
    <property type="molecule type" value="Genomic_DNA"/>
</dbReference>
<proteinExistence type="predicted"/>
<dbReference type="Proteomes" id="UP000800096">
    <property type="component" value="Unassembled WGS sequence"/>
</dbReference>
<reference evidence="2" key="1">
    <citation type="journal article" date="2020" name="Stud. Mycol.">
        <title>101 Dothideomycetes genomes: a test case for predicting lifestyles and emergence of pathogens.</title>
        <authorList>
            <person name="Haridas S."/>
            <person name="Albert R."/>
            <person name="Binder M."/>
            <person name="Bloem J."/>
            <person name="Labutti K."/>
            <person name="Salamov A."/>
            <person name="Andreopoulos B."/>
            <person name="Baker S."/>
            <person name="Barry K."/>
            <person name="Bills G."/>
            <person name="Bluhm B."/>
            <person name="Cannon C."/>
            <person name="Castanera R."/>
            <person name="Culley D."/>
            <person name="Daum C."/>
            <person name="Ezra D."/>
            <person name="Gonzalez J."/>
            <person name="Henrissat B."/>
            <person name="Kuo A."/>
            <person name="Liang C."/>
            <person name="Lipzen A."/>
            <person name="Lutzoni F."/>
            <person name="Magnuson J."/>
            <person name="Mondo S."/>
            <person name="Nolan M."/>
            <person name="Ohm R."/>
            <person name="Pangilinan J."/>
            <person name="Park H.-J."/>
            <person name="Ramirez L."/>
            <person name="Alfaro M."/>
            <person name="Sun H."/>
            <person name="Tritt A."/>
            <person name="Yoshinaga Y."/>
            <person name="Zwiers L.-H."/>
            <person name="Turgeon B."/>
            <person name="Goodwin S."/>
            <person name="Spatafora J."/>
            <person name="Crous P."/>
            <person name="Grigoriev I."/>
        </authorList>
    </citation>
    <scope>NUCLEOTIDE SEQUENCE</scope>
    <source>
        <strain evidence="2">HMLAC05119</strain>
    </source>
</reference>
<sequence>MVASASGTQASAQGRGDSTKEDCLATKMDPLNARPMVRSQRVQTGSTHASRCHLCTMASALRIDTEDKLVAAALGIFPSWSYDGRFEKESAPFICGEIRPNPCTVPSHISNRTLQPHILPHWSCFVVDSTSVNAMPVDLWHEFCMTGAKSSCY</sequence>
<organism evidence="2 3">
    <name type="scientific">Ampelomyces quisqualis</name>
    <name type="common">Powdery mildew agent</name>
    <dbReference type="NCBI Taxonomy" id="50730"/>
    <lineage>
        <taxon>Eukaryota</taxon>
        <taxon>Fungi</taxon>
        <taxon>Dikarya</taxon>
        <taxon>Ascomycota</taxon>
        <taxon>Pezizomycotina</taxon>
        <taxon>Dothideomycetes</taxon>
        <taxon>Pleosporomycetidae</taxon>
        <taxon>Pleosporales</taxon>
        <taxon>Pleosporineae</taxon>
        <taxon>Phaeosphaeriaceae</taxon>
        <taxon>Ampelomyces</taxon>
    </lineage>
</organism>
<evidence type="ECO:0000313" key="2">
    <source>
        <dbReference type="EMBL" id="KAF1914146.1"/>
    </source>
</evidence>
<name>A0A6A5QHH5_AMPQU</name>
<keyword evidence="3" id="KW-1185">Reference proteome</keyword>
<evidence type="ECO:0000256" key="1">
    <source>
        <dbReference type="SAM" id="MobiDB-lite"/>
    </source>
</evidence>
<accession>A0A6A5QHH5</accession>
<dbReference type="AlphaFoldDB" id="A0A6A5QHH5"/>
<protein>
    <submittedName>
        <fullName evidence="2">Uncharacterized protein</fullName>
    </submittedName>
</protein>
<evidence type="ECO:0000313" key="3">
    <source>
        <dbReference type="Proteomes" id="UP000800096"/>
    </source>
</evidence>
<feature type="region of interest" description="Disordered" evidence="1">
    <location>
        <begin position="1"/>
        <end position="23"/>
    </location>
</feature>
<gene>
    <name evidence="2" type="ORF">BDU57DRAFT_283731</name>
</gene>